<dbReference type="GO" id="GO:0006384">
    <property type="term" value="P:transcription initiation at RNA polymerase III promoter"/>
    <property type="evidence" value="ECO:0007669"/>
    <property type="project" value="InterPro"/>
</dbReference>
<dbReference type="Pfam" id="PF12657">
    <property type="entry name" value="TFIIIC_delta"/>
    <property type="match status" value="1"/>
</dbReference>
<feature type="signal peptide" evidence="1">
    <location>
        <begin position="1"/>
        <end position="17"/>
    </location>
</feature>
<dbReference type="InterPro" id="IPR001680">
    <property type="entry name" value="WD40_rpt"/>
</dbReference>
<feature type="chain" id="PRO_5036448604" description="Transcription factor IIIC 90kDa subunit N-terminal domain-containing protein" evidence="1">
    <location>
        <begin position="18"/>
        <end position="315"/>
    </location>
</feature>
<keyword evidence="4" id="KW-1185">Reference proteome</keyword>
<dbReference type="AlphaFoldDB" id="A0A8X8Z234"/>
<evidence type="ECO:0000259" key="2">
    <source>
        <dbReference type="Pfam" id="PF12657"/>
    </source>
</evidence>
<dbReference type="InterPro" id="IPR044230">
    <property type="entry name" value="GTF3C4"/>
</dbReference>
<dbReference type="InterPro" id="IPR024761">
    <property type="entry name" value="TFIIIC_delta_N"/>
</dbReference>
<feature type="domain" description="Transcription factor IIIC 90kDa subunit N-terminal" evidence="2">
    <location>
        <begin position="7"/>
        <end position="240"/>
    </location>
</feature>
<evidence type="ECO:0000313" key="3">
    <source>
        <dbReference type="EMBL" id="KAG6389066.1"/>
    </source>
</evidence>
<dbReference type="InterPro" id="IPR015943">
    <property type="entry name" value="WD40/YVTN_repeat-like_dom_sf"/>
</dbReference>
<dbReference type="EMBL" id="PNBA02000020">
    <property type="protein sequence ID" value="KAG6389066.1"/>
    <property type="molecule type" value="Genomic_DNA"/>
</dbReference>
<dbReference type="InterPro" id="IPR036322">
    <property type="entry name" value="WD40_repeat_dom_sf"/>
</dbReference>
<evidence type="ECO:0000313" key="4">
    <source>
        <dbReference type="Proteomes" id="UP000298416"/>
    </source>
</evidence>
<reference evidence="3" key="2">
    <citation type="submission" date="2020-08" db="EMBL/GenBank/DDBJ databases">
        <title>Plant Genome Project.</title>
        <authorList>
            <person name="Zhang R.-G."/>
        </authorList>
    </citation>
    <scope>NUCLEOTIDE SEQUENCE</scope>
    <source>
        <strain evidence="3">Huo1</strain>
        <tissue evidence="3">Leaf</tissue>
    </source>
</reference>
<reference evidence="3" key="1">
    <citation type="submission" date="2018-01" db="EMBL/GenBank/DDBJ databases">
        <authorList>
            <person name="Mao J.F."/>
        </authorList>
    </citation>
    <scope>NUCLEOTIDE SEQUENCE</scope>
    <source>
        <strain evidence="3">Huo1</strain>
        <tissue evidence="3">Leaf</tissue>
    </source>
</reference>
<dbReference type="GO" id="GO:0004402">
    <property type="term" value="F:histone acetyltransferase activity"/>
    <property type="evidence" value="ECO:0007669"/>
    <property type="project" value="InterPro"/>
</dbReference>
<dbReference type="PANTHER" id="PTHR15496:SF2">
    <property type="entry name" value="GENERAL TRANSCRIPTION FACTOR 3C POLYPEPTIDE 4"/>
    <property type="match status" value="1"/>
</dbReference>
<proteinExistence type="predicted"/>
<keyword evidence="1" id="KW-0732">Signal</keyword>
<name>A0A8X8Z234_SALSN</name>
<protein>
    <recommendedName>
        <fullName evidence="2">Transcription factor IIIC 90kDa subunit N-terminal domain-containing protein</fullName>
    </recommendedName>
</protein>
<accession>A0A8X8Z234</accession>
<sequence>MLMSLIIAWSPIVETSGNDVAFPSSSSNCCSILAVGGKCGKISSWSVRAPECYSTDNAGHASEVRLVGLVKAHDSWIAAISWVRYGSNDSKTQFALANGSSNGSLKIWLVNGEKLLKASEVINDSLSLLREVATVDSSMISVLSLTVPARSPTKLFLAIGKSSGSFELCTLDTSTGKFDNIGCYNAHDSTVSGLAWAFDGRCLYSCSQMKQWLLQNVKDEYIFPAAEIREIKKRYDISTSSTVLPTKPSWYCMCCHRRASKMAPTIVFALPWYRSDFKSFVESPTHKHTSTPCCPFCGILLHRSQPQYFLSPSPV</sequence>
<dbReference type="PANTHER" id="PTHR15496">
    <property type="entry name" value="GENERAL TRANSCRIPTION FACTOR 3C POLYPEPTIDE 4 FAMILY"/>
    <property type="match status" value="1"/>
</dbReference>
<dbReference type="SUPFAM" id="SSF50978">
    <property type="entry name" value="WD40 repeat-like"/>
    <property type="match status" value="1"/>
</dbReference>
<dbReference type="Gene3D" id="2.130.10.10">
    <property type="entry name" value="YVTN repeat-like/Quinoprotein amine dehydrogenase"/>
    <property type="match status" value="2"/>
</dbReference>
<evidence type="ECO:0000256" key="1">
    <source>
        <dbReference type="SAM" id="SignalP"/>
    </source>
</evidence>
<dbReference type="Proteomes" id="UP000298416">
    <property type="component" value="Unassembled WGS sequence"/>
</dbReference>
<gene>
    <name evidence="3" type="ORF">SASPL_150525</name>
</gene>
<dbReference type="SMART" id="SM00320">
    <property type="entry name" value="WD40"/>
    <property type="match status" value="2"/>
</dbReference>
<dbReference type="GO" id="GO:0000127">
    <property type="term" value="C:transcription factor TFIIIC complex"/>
    <property type="evidence" value="ECO:0007669"/>
    <property type="project" value="InterPro"/>
</dbReference>
<organism evidence="3">
    <name type="scientific">Salvia splendens</name>
    <name type="common">Scarlet sage</name>
    <dbReference type="NCBI Taxonomy" id="180675"/>
    <lineage>
        <taxon>Eukaryota</taxon>
        <taxon>Viridiplantae</taxon>
        <taxon>Streptophyta</taxon>
        <taxon>Embryophyta</taxon>
        <taxon>Tracheophyta</taxon>
        <taxon>Spermatophyta</taxon>
        <taxon>Magnoliopsida</taxon>
        <taxon>eudicotyledons</taxon>
        <taxon>Gunneridae</taxon>
        <taxon>Pentapetalae</taxon>
        <taxon>asterids</taxon>
        <taxon>lamiids</taxon>
        <taxon>Lamiales</taxon>
        <taxon>Lamiaceae</taxon>
        <taxon>Nepetoideae</taxon>
        <taxon>Mentheae</taxon>
        <taxon>Salviinae</taxon>
        <taxon>Salvia</taxon>
        <taxon>Salvia subgen. Calosphace</taxon>
        <taxon>core Calosphace</taxon>
    </lineage>
</organism>
<comment type="caution">
    <text evidence="3">The sequence shown here is derived from an EMBL/GenBank/DDBJ whole genome shotgun (WGS) entry which is preliminary data.</text>
</comment>